<evidence type="ECO:0000256" key="5">
    <source>
        <dbReference type="ARBA" id="ARBA00022741"/>
    </source>
</evidence>
<reference evidence="12" key="1">
    <citation type="submission" date="2020-09" db="EMBL/GenBank/DDBJ databases">
        <title>A novel bacterium of genus Paenibacillus, isolated from South China Sea.</title>
        <authorList>
            <person name="Huang H."/>
            <person name="Mo K."/>
            <person name="Hu Y."/>
        </authorList>
    </citation>
    <scope>NUCLEOTIDE SEQUENCE</scope>
    <source>
        <strain evidence="12">IB182496</strain>
    </source>
</reference>
<dbReference type="InterPro" id="IPR011831">
    <property type="entry name" value="ADP-Glc_PPase"/>
</dbReference>
<evidence type="ECO:0000313" key="12">
    <source>
        <dbReference type="EMBL" id="MBD2843710.1"/>
    </source>
</evidence>
<dbReference type="GO" id="GO:0008878">
    <property type="term" value="F:glucose-1-phosphate adenylyltransferase activity"/>
    <property type="evidence" value="ECO:0007669"/>
    <property type="project" value="UniProtKB-UniRule"/>
</dbReference>
<comment type="catalytic activity">
    <reaction evidence="9">
        <text>alpha-D-glucose 1-phosphate + ATP + H(+) = ADP-alpha-D-glucose + diphosphate</text>
        <dbReference type="Rhea" id="RHEA:12120"/>
        <dbReference type="ChEBI" id="CHEBI:15378"/>
        <dbReference type="ChEBI" id="CHEBI:30616"/>
        <dbReference type="ChEBI" id="CHEBI:33019"/>
        <dbReference type="ChEBI" id="CHEBI:57498"/>
        <dbReference type="ChEBI" id="CHEBI:58601"/>
        <dbReference type="EC" id="2.7.7.27"/>
    </reaction>
</comment>
<dbReference type="SUPFAM" id="SSF53448">
    <property type="entry name" value="Nucleotide-diphospho-sugar transferases"/>
    <property type="match status" value="1"/>
</dbReference>
<dbReference type="InterPro" id="IPR011004">
    <property type="entry name" value="Trimer_LpxA-like_sf"/>
</dbReference>
<keyword evidence="8 9" id="KW-0119">Carbohydrate metabolism</keyword>
<dbReference type="EMBL" id="JACXIZ010000003">
    <property type="protein sequence ID" value="MBD2843710.1"/>
    <property type="molecule type" value="Genomic_DNA"/>
</dbReference>
<dbReference type="InterPro" id="IPR005836">
    <property type="entry name" value="ADP_Glu_pyroP_CS"/>
</dbReference>
<dbReference type="Pfam" id="PF24894">
    <property type="entry name" value="Hexapep_GlmU"/>
    <property type="match status" value="1"/>
</dbReference>
<evidence type="ECO:0000259" key="11">
    <source>
        <dbReference type="Pfam" id="PF24894"/>
    </source>
</evidence>
<dbReference type="PANTHER" id="PTHR43523">
    <property type="entry name" value="GLUCOSE-1-PHOSPHATE ADENYLYLTRANSFERASE-RELATED"/>
    <property type="match status" value="1"/>
</dbReference>
<dbReference type="GO" id="GO:0005524">
    <property type="term" value="F:ATP binding"/>
    <property type="evidence" value="ECO:0007669"/>
    <property type="project" value="UniProtKB-KW"/>
</dbReference>
<name>A0A927BQ53_9BACL</name>
<feature type="binding site" evidence="9">
    <location>
        <position position="98"/>
    </location>
    <ligand>
        <name>alpha-D-glucose 1-phosphate</name>
        <dbReference type="ChEBI" id="CHEBI:58601"/>
    </ligand>
</feature>
<comment type="subunit">
    <text evidence="9">Homotetramer.</text>
</comment>
<sequence>MRSTTCVAMILAGGEGRRLNPLTSRLAKPAVPFGGNYRIIDFSLSNCRNSGLDRIGVLTQYMADSLHRHIGDGAPWLKDGQGELDLLEGCSDAGTDGYCGTADAIYRNLDYLERHNPEHVLILSGDHIYQMDYRAMLDKHLETDADVSVAVHRVPWEEASRFGVLTADESMRVTGFAEKPARPQSNLASMGVYVFRWRFLREQLLADAANTTSSHDFGKDILPGLIGTSSQILAYPFEGYWRDVGTVDSLWDAHMDLLRGRLELERADWPLYTRDAFPAQSAYCHPHSEVHESLVQQGCAIEGNLYRSILSCGVRVGQRSRVEESIVMPNVRIGRDAVITNAIVGEGAIIEDGAVVGSDIGEITVVAPDEFVFARGSSVLEVPGRLLRGMYKAGVTTRTGA</sequence>
<protein>
    <recommendedName>
        <fullName evidence="9">Glucose-1-phosphate adenylyltransferase</fullName>
        <ecNumber evidence="9">2.7.7.27</ecNumber>
    </recommendedName>
    <alternativeName>
        <fullName evidence="9">ADP-glucose pyrophosphorylase</fullName>
        <shortName evidence="9">ADPGlc PPase</shortName>
    </alternativeName>
    <alternativeName>
        <fullName evidence="9">ADP-glucose synthase</fullName>
    </alternativeName>
</protein>
<feature type="binding site" evidence="9">
    <location>
        <position position="189"/>
    </location>
    <ligand>
        <name>alpha-D-glucose 1-phosphate</name>
        <dbReference type="ChEBI" id="CHEBI:58601"/>
    </ligand>
</feature>
<dbReference type="Pfam" id="PF00483">
    <property type="entry name" value="NTP_transferase"/>
    <property type="match status" value="1"/>
</dbReference>
<feature type="domain" description="Glucose-1-phosphate adenylyltransferase/Bifunctional protein GlmU-like C-terminal hexapeptide" evidence="11">
    <location>
        <begin position="287"/>
        <end position="360"/>
    </location>
</feature>
<evidence type="ECO:0000256" key="3">
    <source>
        <dbReference type="ARBA" id="ARBA00022679"/>
    </source>
</evidence>
<comment type="pathway">
    <text evidence="9">Glycan biosynthesis; glycogen biosynthesis.</text>
</comment>
<evidence type="ECO:0000313" key="13">
    <source>
        <dbReference type="Proteomes" id="UP000621560"/>
    </source>
</evidence>
<dbReference type="CDD" id="cd04651">
    <property type="entry name" value="LbH_G1P_AT_C"/>
    <property type="match status" value="1"/>
</dbReference>
<keyword evidence="3 9" id="KW-0808">Transferase</keyword>
<dbReference type="EC" id="2.7.7.27" evidence="9"/>
<feature type="binding site" evidence="9">
    <location>
        <begin position="178"/>
        <end position="179"/>
    </location>
    <ligand>
        <name>alpha-D-glucose 1-phosphate</name>
        <dbReference type="ChEBI" id="CHEBI:58601"/>
    </ligand>
</feature>
<keyword evidence="6 9" id="KW-0067">ATP-binding</keyword>
<evidence type="ECO:0000256" key="8">
    <source>
        <dbReference type="ARBA" id="ARBA00023277"/>
    </source>
</evidence>
<feature type="domain" description="Nucleotidyl transferase" evidence="10">
    <location>
        <begin position="8"/>
        <end position="258"/>
    </location>
</feature>
<evidence type="ECO:0000256" key="2">
    <source>
        <dbReference type="ARBA" id="ARBA00022600"/>
    </source>
</evidence>
<keyword evidence="5 9" id="KW-0547">Nucleotide-binding</keyword>
<comment type="caution">
    <text evidence="9">Lacks conserved residue(s) required for the propagation of feature annotation.</text>
</comment>
<dbReference type="PANTHER" id="PTHR43523:SF2">
    <property type="entry name" value="GLUCOSE-1-PHOSPHATE ADENYLYLTRANSFERASE"/>
    <property type="match status" value="1"/>
</dbReference>
<dbReference type="AlphaFoldDB" id="A0A927BQ53"/>
<keyword evidence="4 9" id="KW-0548">Nucleotidyltransferase</keyword>
<evidence type="ECO:0000256" key="7">
    <source>
        <dbReference type="ARBA" id="ARBA00023056"/>
    </source>
</evidence>
<dbReference type="GO" id="GO:0005978">
    <property type="term" value="P:glycogen biosynthetic process"/>
    <property type="evidence" value="ECO:0007669"/>
    <property type="project" value="UniProtKB-UniRule"/>
</dbReference>
<comment type="similarity">
    <text evidence="1 9">Belongs to the bacterial/plant glucose-1-phosphate adenylyltransferase family.</text>
</comment>
<accession>A0A927BQ53</accession>
<dbReference type="InterPro" id="IPR056818">
    <property type="entry name" value="GlmU/GlgC-like_hexapep"/>
</dbReference>
<comment type="function">
    <text evidence="9">Involved in the biosynthesis of ADP-glucose, a building block required for the elongation reactions to produce glycogen. Catalyzes the reaction between ATP and alpha-D-glucose 1-phosphate (G1P) to produce pyrophosphate and ADP-Glc.</text>
</comment>
<dbReference type="RefSeq" id="WP_190913768.1">
    <property type="nucleotide sequence ID" value="NZ_JACXIZ010000003.1"/>
</dbReference>
<dbReference type="InterPro" id="IPR023049">
    <property type="entry name" value="GlgC_bac"/>
</dbReference>
<evidence type="ECO:0000256" key="9">
    <source>
        <dbReference type="HAMAP-Rule" id="MF_00624"/>
    </source>
</evidence>
<proteinExistence type="inferred from homology"/>
<organism evidence="12 13">
    <name type="scientific">Paenibacillus sabuli</name>
    <dbReference type="NCBI Taxonomy" id="2772509"/>
    <lineage>
        <taxon>Bacteria</taxon>
        <taxon>Bacillati</taxon>
        <taxon>Bacillota</taxon>
        <taxon>Bacilli</taxon>
        <taxon>Bacillales</taxon>
        <taxon>Paenibacillaceae</taxon>
        <taxon>Paenibacillus</taxon>
    </lineage>
</organism>
<dbReference type="Gene3D" id="3.90.550.10">
    <property type="entry name" value="Spore Coat Polysaccharide Biosynthesis Protein SpsA, Chain A"/>
    <property type="match status" value="1"/>
</dbReference>
<comment type="caution">
    <text evidence="12">The sequence shown here is derived from an EMBL/GenBank/DDBJ whole genome shotgun (WGS) entry which is preliminary data.</text>
</comment>
<keyword evidence="13" id="KW-1185">Reference proteome</keyword>
<evidence type="ECO:0000256" key="1">
    <source>
        <dbReference type="ARBA" id="ARBA00010443"/>
    </source>
</evidence>
<dbReference type="Proteomes" id="UP000621560">
    <property type="component" value="Unassembled WGS sequence"/>
</dbReference>
<feature type="binding site" evidence="9">
    <location>
        <position position="163"/>
    </location>
    <ligand>
        <name>alpha-D-glucose 1-phosphate</name>
        <dbReference type="ChEBI" id="CHEBI:58601"/>
    </ligand>
</feature>
<evidence type="ECO:0000256" key="6">
    <source>
        <dbReference type="ARBA" id="ARBA00022840"/>
    </source>
</evidence>
<dbReference type="InterPro" id="IPR029044">
    <property type="entry name" value="Nucleotide-diphossugar_trans"/>
</dbReference>
<feature type="site" description="Could play a key role in the communication between the regulatory and the substrate sites" evidence="9">
    <location>
        <position position="60"/>
    </location>
</feature>
<dbReference type="PROSITE" id="PS00810">
    <property type="entry name" value="ADP_GLC_PYROPHOSPH_3"/>
    <property type="match status" value="1"/>
</dbReference>
<dbReference type="SUPFAM" id="SSF51161">
    <property type="entry name" value="Trimeric LpxA-like enzymes"/>
    <property type="match status" value="1"/>
</dbReference>
<dbReference type="CDD" id="cd02508">
    <property type="entry name" value="ADP_Glucose_PP"/>
    <property type="match status" value="1"/>
</dbReference>
<keyword evidence="7 9" id="KW-0320">Glycogen biosynthesis</keyword>
<dbReference type="Gene3D" id="2.160.10.10">
    <property type="entry name" value="Hexapeptide repeat proteins"/>
    <property type="match status" value="1"/>
</dbReference>
<dbReference type="InterPro" id="IPR005835">
    <property type="entry name" value="NTP_transferase_dom"/>
</dbReference>
<keyword evidence="2 9" id="KW-0321">Glycogen metabolism</keyword>
<dbReference type="HAMAP" id="MF_00624">
    <property type="entry name" value="GlgC"/>
    <property type="match status" value="1"/>
</dbReference>
<evidence type="ECO:0000256" key="4">
    <source>
        <dbReference type="ARBA" id="ARBA00022695"/>
    </source>
</evidence>
<evidence type="ECO:0000259" key="10">
    <source>
        <dbReference type="Pfam" id="PF00483"/>
    </source>
</evidence>
<dbReference type="NCBIfam" id="NF003670">
    <property type="entry name" value="PRK05293.1"/>
    <property type="match status" value="1"/>
</dbReference>
<gene>
    <name evidence="9" type="primary">glgC</name>
    <name evidence="12" type="ORF">IDH44_00785</name>
</gene>